<feature type="compositionally biased region" description="Polar residues" evidence="1">
    <location>
        <begin position="217"/>
        <end position="234"/>
    </location>
</feature>
<feature type="compositionally biased region" description="Low complexity" evidence="1">
    <location>
        <begin position="81"/>
        <end position="90"/>
    </location>
</feature>
<feature type="region of interest" description="Disordered" evidence="1">
    <location>
        <begin position="165"/>
        <end position="292"/>
    </location>
</feature>
<dbReference type="EMBL" id="CAJVPS010001001">
    <property type="protein sequence ID" value="CAG8519530.1"/>
    <property type="molecule type" value="Genomic_DNA"/>
</dbReference>
<feature type="compositionally biased region" description="Basic and acidic residues" evidence="1">
    <location>
        <begin position="236"/>
        <end position="255"/>
    </location>
</feature>
<proteinExistence type="predicted"/>
<feature type="region of interest" description="Disordered" evidence="1">
    <location>
        <begin position="81"/>
        <end position="113"/>
    </location>
</feature>
<feature type="compositionally biased region" description="Basic residues" evidence="1">
    <location>
        <begin position="102"/>
        <end position="113"/>
    </location>
</feature>
<protein>
    <submittedName>
        <fullName evidence="2">5999_t:CDS:1</fullName>
    </submittedName>
</protein>
<reference evidence="2" key="1">
    <citation type="submission" date="2021-06" db="EMBL/GenBank/DDBJ databases">
        <authorList>
            <person name="Kallberg Y."/>
            <person name="Tangrot J."/>
            <person name="Rosling A."/>
        </authorList>
    </citation>
    <scope>NUCLEOTIDE SEQUENCE</scope>
    <source>
        <strain evidence="2">FL130A</strain>
    </source>
</reference>
<feature type="compositionally biased region" description="Basic and acidic residues" evidence="1">
    <location>
        <begin position="168"/>
        <end position="178"/>
    </location>
</feature>
<accession>A0A9N9A4K7</accession>
<dbReference type="AlphaFoldDB" id="A0A9N9A4K7"/>
<dbReference type="OrthoDB" id="2438902at2759"/>
<evidence type="ECO:0000313" key="3">
    <source>
        <dbReference type="Proteomes" id="UP000789508"/>
    </source>
</evidence>
<gene>
    <name evidence="2" type="ORF">ALEPTO_LOCUS4392</name>
</gene>
<evidence type="ECO:0000313" key="2">
    <source>
        <dbReference type="EMBL" id="CAG8519530.1"/>
    </source>
</evidence>
<keyword evidence="3" id="KW-1185">Reference proteome</keyword>
<feature type="compositionally biased region" description="Polar residues" evidence="1">
    <location>
        <begin position="259"/>
        <end position="268"/>
    </location>
</feature>
<name>A0A9N9A4K7_9GLOM</name>
<organism evidence="2 3">
    <name type="scientific">Ambispora leptoticha</name>
    <dbReference type="NCBI Taxonomy" id="144679"/>
    <lineage>
        <taxon>Eukaryota</taxon>
        <taxon>Fungi</taxon>
        <taxon>Fungi incertae sedis</taxon>
        <taxon>Mucoromycota</taxon>
        <taxon>Glomeromycotina</taxon>
        <taxon>Glomeromycetes</taxon>
        <taxon>Archaeosporales</taxon>
        <taxon>Ambisporaceae</taxon>
        <taxon>Ambispora</taxon>
    </lineage>
</organism>
<dbReference type="Proteomes" id="UP000789508">
    <property type="component" value="Unassembled WGS sequence"/>
</dbReference>
<sequence>MNFTSLLGNNTEQILSSEIISKTHEVLEAYEIARDVYKQAGKALRNAATKVEELGQLLPEDMCIQLPKELLYGLPSTSSSKKSSVQTLSSHKSHATFSLPSVRKRGRKLRRHRRHLVKKIRTQIIESEDEFNDSTSDYNKDSSSNEMGNSKEIILLSDLEYIDDSEEKSESSRSEKLQSNRVPSKTKELEEISPIIGTTIDSKTNESKKGILEPPASNFTTPDLRSDYGLNSKSPELPKWDHMTDKTDEPNRSIDSRLSPISENSFHTSPKMKNASHNDVKKKSESMTSESSVLTNKMNHRYDPYPTPRQQSFESTTSTVSSSMATSGQHATLHSFFLNGLPHQSSDASNWFQEVTKHTYTPQPLSAEDNTLINEFIKYAAPRLKNPRCTQSEIAREIILLSNNTCKMSQGSVSTMMRRISVPKPATTRRAIQNWINNERAKKEHQEKMNLMWKTTNNNWK</sequence>
<feature type="compositionally biased region" description="Basic and acidic residues" evidence="1">
    <location>
        <begin position="276"/>
        <end position="285"/>
    </location>
</feature>
<evidence type="ECO:0000256" key="1">
    <source>
        <dbReference type="SAM" id="MobiDB-lite"/>
    </source>
</evidence>
<comment type="caution">
    <text evidence="2">The sequence shown here is derived from an EMBL/GenBank/DDBJ whole genome shotgun (WGS) entry which is preliminary data.</text>
</comment>